<comment type="caution">
    <text evidence="3">The sequence shown here is derived from an EMBL/GenBank/DDBJ whole genome shotgun (WGS) entry which is preliminary data.</text>
</comment>
<sequence length="334" mass="37467">MALAGDSWLKSDPEYEYNDIEPDSELFETISKEDKSKTVDEHLRKALNDIKEQNEAYRRKKSLFYCRPSNIDLLTKQTRLGGFINKSRRSSSVFGSGAPSFNVQKSAEYLSSLMQKLTKEGGTLPEFHTEKKFRTGVRDQGEKRHCCAVFALVAAIETAVLIANPNQKNDLHLSEQALLNCATSYDNNRGCEGTSSLDTYLKCVMEKCGGQLPLAKDVTGWYSWEKLTDDEMKALLLKHGAVVVVIYTGDKGSTLQNALETYGGGIFDFSSFQKRDTEKKHAITLVGFGIHQGTPYWEIKNSWGTGWGNEGYMKIKQGSKIITDVTRFKLMSCQ</sequence>
<feature type="domain" description="Peptidase C1A papain C-terminal" evidence="2">
    <location>
        <begin position="124"/>
        <end position="329"/>
    </location>
</feature>
<evidence type="ECO:0000256" key="1">
    <source>
        <dbReference type="ARBA" id="ARBA00008455"/>
    </source>
</evidence>
<dbReference type="PANTHER" id="PTHR12411">
    <property type="entry name" value="CYSTEINE PROTEASE FAMILY C1-RELATED"/>
    <property type="match status" value="1"/>
</dbReference>
<organism evidence="3 4">
    <name type="scientific">Tigriopus californicus</name>
    <name type="common">Marine copepod</name>
    <dbReference type="NCBI Taxonomy" id="6832"/>
    <lineage>
        <taxon>Eukaryota</taxon>
        <taxon>Metazoa</taxon>
        <taxon>Ecdysozoa</taxon>
        <taxon>Arthropoda</taxon>
        <taxon>Crustacea</taxon>
        <taxon>Multicrustacea</taxon>
        <taxon>Hexanauplia</taxon>
        <taxon>Copepoda</taxon>
        <taxon>Harpacticoida</taxon>
        <taxon>Harpacticidae</taxon>
        <taxon>Tigriopus</taxon>
    </lineage>
</organism>
<dbReference type="STRING" id="6832.A0A553PTX9"/>
<protein>
    <recommendedName>
        <fullName evidence="2">Peptidase C1A papain C-terminal domain-containing protein</fullName>
    </recommendedName>
</protein>
<comment type="similarity">
    <text evidence="1">Belongs to the peptidase C1 family.</text>
</comment>
<proteinExistence type="inferred from homology"/>
<dbReference type="OMA" id="CGMATHA"/>
<evidence type="ECO:0000313" key="3">
    <source>
        <dbReference type="EMBL" id="TRY81143.1"/>
    </source>
</evidence>
<dbReference type="SUPFAM" id="SSF54001">
    <property type="entry name" value="Cysteine proteinases"/>
    <property type="match status" value="1"/>
</dbReference>
<dbReference type="Gene3D" id="3.90.70.10">
    <property type="entry name" value="Cysteine proteinases"/>
    <property type="match status" value="2"/>
</dbReference>
<evidence type="ECO:0000313" key="4">
    <source>
        <dbReference type="Proteomes" id="UP000318571"/>
    </source>
</evidence>
<accession>A0A553PTX9</accession>
<dbReference type="InterPro" id="IPR038765">
    <property type="entry name" value="Papain-like_cys_pep_sf"/>
</dbReference>
<dbReference type="InterPro" id="IPR039417">
    <property type="entry name" value="Peptidase_C1A_papain-like"/>
</dbReference>
<name>A0A553PTX9_TIGCA</name>
<dbReference type="GO" id="GO:0006508">
    <property type="term" value="P:proteolysis"/>
    <property type="evidence" value="ECO:0007669"/>
    <property type="project" value="InterPro"/>
</dbReference>
<dbReference type="Pfam" id="PF00112">
    <property type="entry name" value="Peptidase_C1"/>
    <property type="match status" value="2"/>
</dbReference>
<dbReference type="AlphaFoldDB" id="A0A553PTX9"/>
<dbReference type="CDD" id="cd02248">
    <property type="entry name" value="Peptidase_C1A"/>
    <property type="match status" value="1"/>
</dbReference>
<evidence type="ECO:0000259" key="2">
    <source>
        <dbReference type="SMART" id="SM00645"/>
    </source>
</evidence>
<reference evidence="3 4" key="1">
    <citation type="journal article" date="2018" name="Nat. Ecol. Evol.">
        <title>Genomic signatures of mitonuclear coevolution across populations of Tigriopus californicus.</title>
        <authorList>
            <person name="Barreto F.S."/>
            <person name="Watson E.T."/>
            <person name="Lima T.G."/>
            <person name="Willett C.S."/>
            <person name="Edmands S."/>
            <person name="Li W."/>
            <person name="Burton R.S."/>
        </authorList>
    </citation>
    <scope>NUCLEOTIDE SEQUENCE [LARGE SCALE GENOMIC DNA]</scope>
    <source>
        <strain evidence="3 4">San Diego</strain>
    </source>
</reference>
<dbReference type="SMART" id="SM00645">
    <property type="entry name" value="Pept_C1"/>
    <property type="match status" value="1"/>
</dbReference>
<dbReference type="EMBL" id="VCGU01000001">
    <property type="protein sequence ID" value="TRY81143.1"/>
    <property type="molecule type" value="Genomic_DNA"/>
</dbReference>
<dbReference type="InterPro" id="IPR013128">
    <property type="entry name" value="Peptidase_C1A"/>
</dbReference>
<dbReference type="InterPro" id="IPR000668">
    <property type="entry name" value="Peptidase_C1A_C"/>
</dbReference>
<gene>
    <name evidence="3" type="ORF">TCAL_15422</name>
</gene>
<keyword evidence="4" id="KW-1185">Reference proteome</keyword>
<dbReference type="Proteomes" id="UP000318571">
    <property type="component" value="Chromosome 12"/>
</dbReference>
<dbReference type="GO" id="GO:0008234">
    <property type="term" value="F:cysteine-type peptidase activity"/>
    <property type="evidence" value="ECO:0007669"/>
    <property type="project" value="InterPro"/>
</dbReference>